<name>A0A919J757_9ACTN</name>
<dbReference type="AlphaFoldDB" id="A0A919J757"/>
<dbReference type="RefSeq" id="WP_203822432.1">
    <property type="nucleotide sequence ID" value="NZ_BAAABP010000036.1"/>
</dbReference>
<evidence type="ECO:0000313" key="1">
    <source>
        <dbReference type="EMBL" id="GIE16091.1"/>
    </source>
</evidence>
<organism evidence="1 2">
    <name type="scientific">Paractinoplanes ferrugineus</name>
    <dbReference type="NCBI Taxonomy" id="113564"/>
    <lineage>
        <taxon>Bacteria</taxon>
        <taxon>Bacillati</taxon>
        <taxon>Actinomycetota</taxon>
        <taxon>Actinomycetes</taxon>
        <taxon>Micromonosporales</taxon>
        <taxon>Micromonosporaceae</taxon>
        <taxon>Paractinoplanes</taxon>
    </lineage>
</organism>
<protein>
    <submittedName>
        <fullName evidence="1">Uncharacterized protein</fullName>
    </submittedName>
</protein>
<keyword evidence="2" id="KW-1185">Reference proteome</keyword>
<sequence length="130" mass="14046">MDDGLFLGAPPGHAWPLPATTLRTRLRERYPDAPLRLTESRVTSAMALDFEIPLADGDTHGGSYSETGVLALSDGSAELWADTMLWFLALLPPAAPVFAMREDNPTPTPLPPESRTDAAALTRFFAGLRP</sequence>
<proteinExistence type="predicted"/>
<gene>
    <name evidence="1" type="ORF">Afe05nite_79310</name>
</gene>
<dbReference type="Proteomes" id="UP000598174">
    <property type="component" value="Unassembled WGS sequence"/>
</dbReference>
<evidence type="ECO:0000313" key="2">
    <source>
        <dbReference type="Proteomes" id="UP000598174"/>
    </source>
</evidence>
<accession>A0A919J757</accession>
<dbReference type="EMBL" id="BOMM01000077">
    <property type="protein sequence ID" value="GIE16091.1"/>
    <property type="molecule type" value="Genomic_DNA"/>
</dbReference>
<comment type="caution">
    <text evidence="1">The sequence shown here is derived from an EMBL/GenBank/DDBJ whole genome shotgun (WGS) entry which is preliminary data.</text>
</comment>
<reference evidence="1" key="1">
    <citation type="submission" date="2021-01" db="EMBL/GenBank/DDBJ databases">
        <title>Whole genome shotgun sequence of Actinoplanes ferrugineus NBRC 15555.</title>
        <authorList>
            <person name="Komaki H."/>
            <person name="Tamura T."/>
        </authorList>
    </citation>
    <scope>NUCLEOTIDE SEQUENCE</scope>
    <source>
        <strain evidence="1">NBRC 15555</strain>
    </source>
</reference>